<dbReference type="HOGENOM" id="CLU_3183855_0_0_9"/>
<keyword evidence="2" id="KW-1185">Reference proteome</keyword>
<accession>U2P9P6</accession>
<dbReference type="Proteomes" id="UP000016608">
    <property type="component" value="Unassembled WGS sequence"/>
</dbReference>
<comment type="caution">
    <text evidence="1">The sequence shown here is derived from an EMBL/GenBank/DDBJ whole genome shotgun (WGS) entry which is preliminary data.</text>
</comment>
<organism evidence="1 2">
    <name type="scientific">Eubacterium ramulus ATCC 29099</name>
    <dbReference type="NCBI Taxonomy" id="1256908"/>
    <lineage>
        <taxon>Bacteria</taxon>
        <taxon>Bacillati</taxon>
        <taxon>Bacillota</taxon>
        <taxon>Clostridia</taxon>
        <taxon>Eubacteriales</taxon>
        <taxon>Eubacteriaceae</taxon>
        <taxon>Eubacterium</taxon>
    </lineage>
</organism>
<name>U2P9P6_EUBRA</name>
<sequence length="46" mass="5311">MYVETFELIFLDIFSISPNSSSFQTESKLAFLQEIVIKSCIKVHKV</sequence>
<dbReference type="AlphaFoldDB" id="U2P9P6"/>
<evidence type="ECO:0000313" key="2">
    <source>
        <dbReference type="Proteomes" id="UP000016608"/>
    </source>
</evidence>
<evidence type="ECO:0000313" key="1">
    <source>
        <dbReference type="EMBL" id="ERK47250.1"/>
    </source>
</evidence>
<proteinExistence type="predicted"/>
<protein>
    <submittedName>
        <fullName evidence="1">Uncharacterized protein</fullName>
    </submittedName>
</protein>
<dbReference type="EMBL" id="AWVJ01000089">
    <property type="protein sequence ID" value="ERK47250.1"/>
    <property type="molecule type" value="Genomic_DNA"/>
</dbReference>
<gene>
    <name evidence="1" type="ORF">HMPREF0373_01360</name>
</gene>
<reference evidence="1 2" key="1">
    <citation type="submission" date="2013-06" db="EMBL/GenBank/DDBJ databases">
        <authorList>
            <person name="Weinstock G."/>
            <person name="Sodergren E."/>
            <person name="Lobos E.A."/>
            <person name="Fulton L."/>
            <person name="Fulton R."/>
            <person name="Courtney L."/>
            <person name="Fronick C."/>
            <person name="O'Laughlin M."/>
            <person name="Godfrey J."/>
            <person name="Wilson R.M."/>
            <person name="Miner T."/>
            <person name="Farmer C."/>
            <person name="Delehaunty K."/>
            <person name="Cordes M."/>
            <person name="Minx P."/>
            <person name="Tomlinson C."/>
            <person name="Chen J."/>
            <person name="Wollam A."/>
            <person name="Pepin K.H."/>
            <person name="Bhonagiri V."/>
            <person name="Zhang X."/>
            <person name="Warren W."/>
            <person name="Mitreva M."/>
            <person name="Mardis E.R."/>
            <person name="Wilson R.K."/>
        </authorList>
    </citation>
    <scope>NUCLEOTIDE SEQUENCE [LARGE SCALE GENOMIC DNA]</scope>
    <source>
        <strain evidence="1 2">ATCC 29099</strain>
    </source>
</reference>